<evidence type="ECO:0000313" key="2">
    <source>
        <dbReference type="Proteomes" id="UP000247763"/>
    </source>
</evidence>
<dbReference type="AlphaFoldDB" id="A0A2Z3HYL0"/>
<accession>A0A2Z3HYL0</accession>
<name>A0A2Z3HYL0_9CAUL</name>
<dbReference type="RefSeq" id="WP_110450997.1">
    <property type="nucleotide sequence ID" value="NZ_CP029479.1"/>
</dbReference>
<reference evidence="2" key="1">
    <citation type="submission" date="2018-05" db="EMBL/GenBank/DDBJ databases">
        <title>Genome sequencing of Phenylobacterium sp. HYN0004.</title>
        <authorList>
            <person name="Yi H."/>
            <person name="Baek C."/>
        </authorList>
    </citation>
    <scope>NUCLEOTIDE SEQUENCE [LARGE SCALE GENOMIC DNA]</scope>
    <source>
        <strain evidence="2">HYN0004</strain>
    </source>
</reference>
<dbReference type="KEGG" id="phb:HYN04_12130"/>
<gene>
    <name evidence="1" type="ORF">HYN04_12130</name>
</gene>
<protein>
    <submittedName>
        <fullName evidence="1">Uncharacterized protein</fullName>
    </submittedName>
</protein>
<organism evidence="1 2">
    <name type="scientific">Phenylobacterium parvum</name>
    <dbReference type="NCBI Taxonomy" id="2201350"/>
    <lineage>
        <taxon>Bacteria</taxon>
        <taxon>Pseudomonadati</taxon>
        <taxon>Pseudomonadota</taxon>
        <taxon>Alphaproteobacteria</taxon>
        <taxon>Caulobacterales</taxon>
        <taxon>Caulobacteraceae</taxon>
        <taxon>Phenylobacterium</taxon>
    </lineage>
</organism>
<dbReference type="EMBL" id="CP029479">
    <property type="protein sequence ID" value="AWM78431.1"/>
    <property type="molecule type" value="Genomic_DNA"/>
</dbReference>
<proteinExistence type="predicted"/>
<keyword evidence="2" id="KW-1185">Reference proteome</keyword>
<evidence type="ECO:0000313" key="1">
    <source>
        <dbReference type="EMBL" id="AWM78431.1"/>
    </source>
</evidence>
<dbReference type="Proteomes" id="UP000247763">
    <property type="component" value="Chromosome"/>
</dbReference>
<sequence>MSVHSKTRAKAIRIHQGPVLAFAALLVALLAFWPASRAAASTTAPFAGELTRSATELGAVAPEARAIVGFRIHRTLRAFRPAPKVMARAVYRPYISTRLVLTPRKLAANAGPGAVAANLTEDVPVAPALMVKATWADAADPTLQDNPFTLVGNRSGLENATQTEVRGGEVWLTAGGAKREPVNAGVAQGGTP</sequence>